<dbReference type="AlphaFoldDB" id="A0A1W2D3I5"/>
<evidence type="ECO:0000313" key="2">
    <source>
        <dbReference type="Proteomes" id="UP000192418"/>
    </source>
</evidence>
<dbReference type="RefSeq" id="WP_212637941.1">
    <property type="nucleotide sequence ID" value="NZ_FWXY01000015.1"/>
</dbReference>
<protein>
    <submittedName>
        <fullName evidence="1">Uncharacterized protein</fullName>
    </submittedName>
</protein>
<evidence type="ECO:0000313" key="1">
    <source>
        <dbReference type="EMBL" id="SMC92023.1"/>
    </source>
</evidence>
<sequence>MSVKILVIFIDLATAVSEFGAAESIFDPAPKKTFRAVILKELYVGRSTNNYGYLTAIMKAEGVVAVMVGKQTEMRMYRNIDNVDDQKIMMTSTTQIANHLIFS</sequence>
<accession>A0A1W2D3I5</accession>
<reference evidence="1 2" key="1">
    <citation type="submission" date="2017-04" db="EMBL/GenBank/DDBJ databases">
        <authorList>
            <person name="Afonso C.L."/>
            <person name="Miller P.J."/>
            <person name="Scott M.A."/>
            <person name="Spackman E."/>
            <person name="Goraichik I."/>
            <person name="Dimitrov K.M."/>
            <person name="Suarez D.L."/>
            <person name="Swayne D.E."/>
        </authorList>
    </citation>
    <scope>NUCLEOTIDE SEQUENCE [LARGE SCALE GENOMIC DNA]</scope>
    <source>
        <strain evidence="1 2">DSM 3385</strain>
    </source>
</reference>
<dbReference type="STRING" id="1121400.SAMN02746065_11532"/>
<organism evidence="1 2">
    <name type="scientific">Desulfocicer vacuolatum DSM 3385</name>
    <dbReference type="NCBI Taxonomy" id="1121400"/>
    <lineage>
        <taxon>Bacteria</taxon>
        <taxon>Pseudomonadati</taxon>
        <taxon>Thermodesulfobacteriota</taxon>
        <taxon>Desulfobacteria</taxon>
        <taxon>Desulfobacterales</taxon>
        <taxon>Desulfobacteraceae</taxon>
        <taxon>Desulfocicer</taxon>
    </lineage>
</organism>
<gene>
    <name evidence="1" type="ORF">SAMN02746065_11532</name>
</gene>
<keyword evidence="2" id="KW-1185">Reference proteome</keyword>
<proteinExistence type="predicted"/>
<dbReference type="EMBL" id="FWXY01000015">
    <property type="protein sequence ID" value="SMC92023.1"/>
    <property type="molecule type" value="Genomic_DNA"/>
</dbReference>
<name>A0A1W2D3I5_9BACT</name>
<dbReference type="Proteomes" id="UP000192418">
    <property type="component" value="Unassembled WGS sequence"/>
</dbReference>